<evidence type="ECO:0000256" key="1">
    <source>
        <dbReference type="SAM" id="Phobius"/>
    </source>
</evidence>
<dbReference type="EMBL" id="AMSI01000031">
    <property type="protein sequence ID" value="EKF39969.1"/>
    <property type="molecule type" value="Genomic_DNA"/>
</dbReference>
<evidence type="ECO:0000313" key="3">
    <source>
        <dbReference type="EMBL" id="EKF39969.1"/>
    </source>
</evidence>
<dbReference type="Proteomes" id="UP000007374">
    <property type="component" value="Unassembled WGS sequence"/>
</dbReference>
<protein>
    <recommendedName>
        <fullName evidence="2">DUF1468 domain-containing protein</fullName>
    </recommendedName>
</protein>
<keyword evidence="1" id="KW-1133">Transmembrane helix</keyword>
<dbReference type="STRING" id="721133.SAMN05216176_1248"/>
<keyword evidence="1" id="KW-0812">Transmembrane</keyword>
<evidence type="ECO:0000313" key="4">
    <source>
        <dbReference type="Proteomes" id="UP000007374"/>
    </source>
</evidence>
<keyword evidence="1" id="KW-0472">Membrane</keyword>
<feature type="domain" description="DUF1468" evidence="2">
    <location>
        <begin position="25"/>
        <end position="169"/>
    </location>
</feature>
<keyword evidence="4" id="KW-1185">Reference proteome</keyword>
<feature type="transmembrane region" description="Helical" evidence="1">
    <location>
        <begin position="52"/>
        <end position="74"/>
    </location>
</feature>
<reference evidence="3 4" key="1">
    <citation type="journal article" date="2012" name="J. Bacteriol.">
        <title>Genome Sequence of Nitratireductor indicus Type Strain C115.</title>
        <authorList>
            <person name="Lai Q."/>
            <person name="Li G."/>
            <person name="Yu Z."/>
            <person name="Shao Z."/>
        </authorList>
    </citation>
    <scope>NUCLEOTIDE SEQUENCE [LARGE SCALE GENOMIC DNA]</scope>
    <source>
        <strain evidence="3 4">C115</strain>
    </source>
</reference>
<dbReference type="PATRIC" id="fig|1231190.3.peg.4785"/>
<organism evidence="3 4">
    <name type="scientific">Nitratireductor indicus C115</name>
    <dbReference type="NCBI Taxonomy" id="1231190"/>
    <lineage>
        <taxon>Bacteria</taxon>
        <taxon>Pseudomonadati</taxon>
        <taxon>Pseudomonadota</taxon>
        <taxon>Alphaproteobacteria</taxon>
        <taxon>Hyphomicrobiales</taxon>
        <taxon>Phyllobacteriaceae</taxon>
        <taxon>Nitratireductor</taxon>
    </lineage>
</organism>
<feature type="transmembrane region" description="Helical" evidence="1">
    <location>
        <begin position="143"/>
        <end position="165"/>
    </location>
</feature>
<proteinExistence type="predicted"/>
<feature type="transmembrane region" description="Helical" evidence="1">
    <location>
        <begin position="21"/>
        <end position="40"/>
    </location>
</feature>
<gene>
    <name evidence="3" type="ORF">NA8A_23227</name>
</gene>
<feature type="transmembrane region" description="Helical" evidence="1">
    <location>
        <begin position="86"/>
        <end position="107"/>
    </location>
</feature>
<evidence type="ECO:0000259" key="2">
    <source>
        <dbReference type="Pfam" id="PF07331"/>
    </source>
</evidence>
<dbReference type="InterPro" id="IPR009936">
    <property type="entry name" value="DUF1468"/>
</dbReference>
<dbReference type="AlphaFoldDB" id="K2NQ29"/>
<accession>K2NQ29</accession>
<dbReference type="Pfam" id="PF07331">
    <property type="entry name" value="TctB"/>
    <property type="match status" value="1"/>
</dbReference>
<feature type="transmembrane region" description="Helical" evidence="1">
    <location>
        <begin position="113"/>
        <end position="131"/>
    </location>
</feature>
<dbReference type="RefSeq" id="WP_009452882.1">
    <property type="nucleotide sequence ID" value="NZ_AMSI01000031.1"/>
</dbReference>
<name>K2NQ29_9HYPH</name>
<comment type="caution">
    <text evidence="3">The sequence shown here is derived from an EMBL/GenBank/DDBJ whole genome shotgun (WGS) entry which is preliminary data.</text>
</comment>
<sequence length="170" mass="18103">MVDPSENAGARKARLHLGRGLFFGLWAVFGWYGQFGNARLAEDFGLDPGPGLLPSIVLSILTVGALVLVGMGLAERLRAGPLSIDWAAALRGSAAPALLCLSLAAYLPLIRTMSFVPATVVYSGLLMVALSREQFRVAPRSTLTSIIIGVLVCTALTYALFVYWIGVPLR</sequence>